<accession>A0ACA9RSB7</accession>
<evidence type="ECO:0000313" key="2">
    <source>
        <dbReference type="Proteomes" id="UP000789920"/>
    </source>
</evidence>
<sequence length="49" mass="5586">IKRLANAKTCHPNIIKLYGNSGVLYWELISGVSPFYNLMMKIMEIANND</sequence>
<proteinExistence type="predicted"/>
<gene>
    <name evidence="1" type="ORF">RPERSI_LOCUS22459</name>
</gene>
<feature type="non-terminal residue" evidence="1">
    <location>
        <position position="49"/>
    </location>
</feature>
<name>A0ACA9RSB7_9GLOM</name>
<feature type="non-terminal residue" evidence="1">
    <location>
        <position position="1"/>
    </location>
</feature>
<protein>
    <submittedName>
        <fullName evidence="1">21786_t:CDS:1</fullName>
    </submittedName>
</protein>
<comment type="caution">
    <text evidence="1">The sequence shown here is derived from an EMBL/GenBank/DDBJ whole genome shotgun (WGS) entry which is preliminary data.</text>
</comment>
<dbReference type="Proteomes" id="UP000789920">
    <property type="component" value="Unassembled WGS sequence"/>
</dbReference>
<organism evidence="1 2">
    <name type="scientific">Racocetra persica</name>
    <dbReference type="NCBI Taxonomy" id="160502"/>
    <lineage>
        <taxon>Eukaryota</taxon>
        <taxon>Fungi</taxon>
        <taxon>Fungi incertae sedis</taxon>
        <taxon>Mucoromycota</taxon>
        <taxon>Glomeromycotina</taxon>
        <taxon>Glomeromycetes</taxon>
        <taxon>Diversisporales</taxon>
        <taxon>Gigasporaceae</taxon>
        <taxon>Racocetra</taxon>
    </lineage>
</organism>
<dbReference type="EMBL" id="CAJVQC010068095">
    <property type="protein sequence ID" value="CAG8807787.1"/>
    <property type="molecule type" value="Genomic_DNA"/>
</dbReference>
<evidence type="ECO:0000313" key="1">
    <source>
        <dbReference type="EMBL" id="CAG8807787.1"/>
    </source>
</evidence>
<reference evidence="1" key="1">
    <citation type="submission" date="2021-06" db="EMBL/GenBank/DDBJ databases">
        <authorList>
            <person name="Kallberg Y."/>
            <person name="Tangrot J."/>
            <person name="Rosling A."/>
        </authorList>
    </citation>
    <scope>NUCLEOTIDE SEQUENCE</scope>
    <source>
        <strain evidence="1">MA461A</strain>
    </source>
</reference>
<keyword evidence="2" id="KW-1185">Reference proteome</keyword>